<sequence>MKAVILGAGRVALGYLGQMLRESGCAVTVVERRPEIVEAINRGGYIISVCHNGASCSEVQVGGVRAISFSDEYTLARELGEARLVFTAVGAGGLPRVSQVF</sequence>
<dbReference type="SUPFAM" id="SSF51735">
    <property type="entry name" value="NAD(P)-binding Rossmann-fold domains"/>
    <property type="match status" value="1"/>
</dbReference>
<evidence type="ECO:0000313" key="3">
    <source>
        <dbReference type="EMBL" id="KKL79655.1"/>
    </source>
</evidence>
<evidence type="ECO:0000259" key="2">
    <source>
        <dbReference type="Pfam" id="PF01232"/>
    </source>
</evidence>
<keyword evidence="1" id="KW-0560">Oxidoreductase</keyword>
<evidence type="ECO:0000256" key="1">
    <source>
        <dbReference type="ARBA" id="ARBA00023002"/>
    </source>
</evidence>
<dbReference type="AlphaFoldDB" id="A0A0F9HDA9"/>
<feature type="non-terminal residue" evidence="3">
    <location>
        <position position="101"/>
    </location>
</feature>
<proteinExistence type="predicted"/>
<comment type="caution">
    <text evidence="3">The sequence shown here is derived from an EMBL/GenBank/DDBJ whole genome shotgun (WGS) entry which is preliminary data.</text>
</comment>
<dbReference type="InterPro" id="IPR013131">
    <property type="entry name" value="Mannitol_DH_N"/>
</dbReference>
<dbReference type="EMBL" id="LAZR01023103">
    <property type="protein sequence ID" value="KKL79655.1"/>
    <property type="molecule type" value="Genomic_DNA"/>
</dbReference>
<dbReference type="Gene3D" id="3.40.50.720">
    <property type="entry name" value="NAD(P)-binding Rossmann-like Domain"/>
    <property type="match status" value="1"/>
</dbReference>
<dbReference type="GO" id="GO:0016491">
    <property type="term" value="F:oxidoreductase activity"/>
    <property type="evidence" value="ECO:0007669"/>
    <property type="project" value="UniProtKB-KW"/>
</dbReference>
<gene>
    <name evidence="3" type="ORF">LCGC14_2012620</name>
</gene>
<protein>
    <recommendedName>
        <fullName evidence="2">Mannitol dehydrogenase N-terminal domain-containing protein</fullName>
    </recommendedName>
</protein>
<name>A0A0F9HDA9_9ZZZZ</name>
<reference evidence="3" key="1">
    <citation type="journal article" date="2015" name="Nature">
        <title>Complex archaea that bridge the gap between prokaryotes and eukaryotes.</title>
        <authorList>
            <person name="Spang A."/>
            <person name="Saw J.H."/>
            <person name="Jorgensen S.L."/>
            <person name="Zaremba-Niedzwiedzka K."/>
            <person name="Martijn J."/>
            <person name="Lind A.E."/>
            <person name="van Eijk R."/>
            <person name="Schleper C."/>
            <person name="Guy L."/>
            <person name="Ettema T.J."/>
        </authorList>
    </citation>
    <scope>NUCLEOTIDE SEQUENCE</scope>
</reference>
<dbReference type="InterPro" id="IPR036291">
    <property type="entry name" value="NAD(P)-bd_dom_sf"/>
</dbReference>
<accession>A0A0F9HDA9</accession>
<organism evidence="3">
    <name type="scientific">marine sediment metagenome</name>
    <dbReference type="NCBI Taxonomy" id="412755"/>
    <lineage>
        <taxon>unclassified sequences</taxon>
        <taxon>metagenomes</taxon>
        <taxon>ecological metagenomes</taxon>
    </lineage>
</organism>
<feature type="domain" description="Mannitol dehydrogenase N-terminal" evidence="2">
    <location>
        <begin position="1"/>
        <end position="100"/>
    </location>
</feature>
<dbReference type="Pfam" id="PF01232">
    <property type="entry name" value="Mannitol_dh"/>
    <property type="match status" value="1"/>
</dbReference>